<dbReference type="PANTHER" id="PTHR43281">
    <property type="entry name" value="FARNESYL DIPHOSPHATE SYNTHASE"/>
    <property type="match status" value="1"/>
</dbReference>
<evidence type="ECO:0000256" key="2">
    <source>
        <dbReference type="ARBA" id="ARBA00006706"/>
    </source>
</evidence>
<comment type="similarity">
    <text evidence="2">Belongs to the FPP/GGPP synthase family.</text>
</comment>
<dbReference type="AlphaFoldDB" id="A0A0A3HVM7"/>
<dbReference type="InterPro" id="IPR000092">
    <property type="entry name" value="Polyprenyl_synt"/>
</dbReference>
<evidence type="ECO:0000313" key="8">
    <source>
        <dbReference type="EMBL" id="KGR76671.1"/>
    </source>
</evidence>
<evidence type="ECO:0000256" key="1">
    <source>
        <dbReference type="ARBA" id="ARBA00001946"/>
    </source>
</evidence>
<dbReference type="GO" id="GO:0004659">
    <property type="term" value="F:prenyltransferase activity"/>
    <property type="evidence" value="ECO:0007669"/>
    <property type="project" value="InterPro"/>
</dbReference>
<keyword evidence="6" id="KW-0414">Isoprene biosynthesis</keyword>
<keyword evidence="7" id="KW-0175">Coiled coil</keyword>
<dbReference type="eggNOG" id="COG0142">
    <property type="taxonomic scope" value="Bacteria"/>
</dbReference>
<evidence type="ECO:0000256" key="3">
    <source>
        <dbReference type="ARBA" id="ARBA00022679"/>
    </source>
</evidence>
<dbReference type="CDD" id="cd00685">
    <property type="entry name" value="Trans_IPPS_HT"/>
    <property type="match status" value="1"/>
</dbReference>
<organism evidence="8 9">
    <name type="scientific">Ureibacillus sinduriensis BLB-1 = JCM 15800</name>
    <dbReference type="NCBI Taxonomy" id="1384057"/>
    <lineage>
        <taxon>Bacteria</taxon>
        <taxon>Bacillati</taxon>
        <taxon>Bacillota</taxon>
        <taxon>Bacilli</taxon>
        <taxon>Bacillales</taxon>
        <taxon>Caryophanaceae</taxon>
        <taxon>Ureibacillus</taxon>
    </lineage>
</organism>
<keyword evidence="3 8" id="KW-0808">Transferase</keyword>
<accession>A0A0A3HVM7</accession>
<dbReference type="SUPFAM" id="SSF48576">
    <property type="entry name" value="Terpenoid synthases"/>
    <property type="match status" value="1"/>
</dbReference>
<evidence type="ECO:0000313" key="9">
    <source>
        <dbReference type="Proteomes" id="UP000030408"/>
    </source>
</evidence>
<keyword evidence="5" id="KW-0460">Magnesium</keyword>
<keyword evidence="9" id="KW-1185">Reference proteome</keyword>
<evidence type="ECO:0000256" key="6">
    <source>
        <dbReference type="ARBA" id="ARBA00023229"/>
    </source>
</evidence>
<dbReference type="InterPro" id="IPR033749">
    <property type="entry name" value="Polyprenyl_synt_CS"/>
</dbReference>
<dbReference type="InterPro" id="IPR008949">
    <property type="entry name" value="Isoprenoid_synthase_dom_sf"/>
</dbReference>
<evidence type="ECO:0000256" key="5">
    <source>
        <dbReference type="ARBA" id="ARBA00022842"/>
    </source>
</evidence>
<proteinExistence type="inferred from homology"/>
<dbReference type="SFLD" id="SFLDS00005">
    <property type="entry name" value="Isoprenoid_Synthase_Type_I"/>
    <property type="match status" value="1"/>
</dbReference>
<reference evidence="8 9" key="1">
    <citation type="submission" date="2014-02" db="EMBL/GenBank/DDBJ databases">
        <title>Draft genome sequence of Lysinibacillus sinduriensis JCM 15800.</title>
        <authorList>
            <person name="Zhang F."/>
            <person name="Wang G."/>
            <person name="Zhang L."/>
        </authorList>
    </citation>
    <scope>NUCLEOTIDE SEQUENCE [LARGE SCALE GENOMIC DNA]</scope>
    <source>
        <strain evidence="8 9">JCM 15800</strain>
    </source>
</reference>
<dbReference type="EMBL" id="JPVO01000044">
    <property type="protein sequence ID" value="KGR76671.1"/>
    <property type="molecule type" value="Genomic_DNA"/>
</dbReference>
<evidence type="ECO:0000256" key="7">
    <source>
        <dbReference type="SAM" id="Coils"/>
    </source>
</evidence>
<dbReference type="GO" id="GO:0046872">
    <property type="term" value="F:metal ion binding"/>
    <property type="evidence" value="ECO:0007669"/>
    <property type="project" value="UniProtKB-KW"/>
</dbReference>
<protein>
    <submittedName>
        <fullName evidence="8">Geranyl transferase</fullName>
    </submittedName>
</protein>
<dbReference type="PROSITE" id="PS00723">
    <property type="entry name" value="POLYPRENYL_SYNTHASE_1"/>
    <property type="match status" value="1"/>
</dbReference>
<dbReference type="GO" id="GO:0008299">
    <property type="term" value="P:isoprenoid biosynthetic process"/>
    <property type="evidence" value="ECO:0007669"/>
    <property type="project" value="UniProtKB-KW"/>
</dbReference>
<dbReference type="Gene3D" id="1.10.600.10">
    <property type="entry name" value="Farnesyl Diphosphate Synthase"/>
    <property type="match status" value="1"/>
</dbReference>
<evidence type="ECO:0000256" key="4">
    <source>
        <dbReference type="ARBA" id="ARBA00022723"/>
    </source>
</evidence>
<comment type="cofactor">
    <cofactor evidence="1">
        <name>Mg(2+)</name>
        <dbReference type="ChEBI" id="CHEBI:18420"/>
    </cofactor>
</comment>
<keyword evidence="4" id="KW-0479">Metal-binding</keyword>
<dbReference type="STRING" id="1384057.CD33_05800"/>
<dbReference type="OrthoDB" id="9805316at2"/>
<comment type="caution">
    <text evidence="8">The sequence shown here is derived from an EMBL/GenBank/DDBJ whole genome shotgun (WGS) entry which is preliminary data.</text>
</comment>
<name>A0A0A3HVM7_9BACL</name>
<dbReference type="Pfam" id="PF00348">
    <property type="entry name" value="polyprenyl_synt"/>
    <property type="match status" value="1"/>
</dbReference>
<dbReference type="PANTHER" id="PTHR43281:SF1">
    <property type="entry name" value="FARNESYL DIPHOSPHATE SYNTHASE"/>
    <property type="match status" value="1"/>
</dbReference>
<dbReference type="RefSeq" id="WP_036198869.1">
    <property type="nucleotide sequence ID" value="NZ_AVCY01000012.1"/>
</dbReference>
<gene>
    <name evidence="8" type="ORF">CD33_05800</name>
</gene>
<feature type="coiled-coil region" evidence="7">
    <location>
        <begin position="479"/>
        <end position="506"/>
    </location>
</feature>
<dbReference type="Proteomes" id="UP000030408">
    <property type="component" value="Unassembled WGS sequence"/>
</dbReference>
<sequence length="785" mass="91396">MKAVINADRCYRQVEEQARHYFQLLNEQVAEKKYIPRLIDDFQKWKVDHIHHPSFFSFFSSKHKKPSSKETVHYIKWLNYTNKLEDYLKRSISYIYLRDLGKILNDRETQSKINRDVGDLKNTLMDSTKNEEKELFSLDWMIKTGKDEHILLTVDWLLNKLYTVSANIPKELDAVNAQRKLIKIIAGVLLHTIDGFHDGTSASERKEKLDKAIRLGYCYGLTYPFIDDLLDSDLLSIREKEQYAQLIRTSLLTGTVPPLGKDWREKTRQILEYIHAELKEAFEFIQAQQASAKFFEQAFVFFHSQELDRQKELSNSTYTNEELYVPIILKSSSSRLVARAVIQTTDDGFEQRTFLYGIYNQLADDFADMFEDLKAGAVTPYTYFIKHRHHRNDLINPFEMYWAVISNLIHNVYHSDNLTREVILNRAINGLKRFKEKHGRKKYDEVMKQFASGFHQFNTFLQKMVDKGDDVDFFDKLLRDHMINHLKRQREEKEEFKEKLQSVKERVNQALFISSADEPMLEDPVLEAANYSLMGEGKRLRPIMAWFVGVEMYGLKEESLVPLFRSLEYMHTASLLFDDLPSQDNASYRRGRPTIHEIYNVAIAELTGLFLTQKAIEQQTCLEQYDTKTVLELIRYSAQVTANICKGQAMDLDSKEKMLSKDELETMCFYKTALGFEAAFVMPAILAKADEREKDALKKFAHHAGIAFQIKDDLLDSEGNFENLGKPAGLDKENHTSTFVTVLGIEGAKVELWEHYCLAMEVLETMPGNASFLKLFLNKIVHRDR</sequence>